<reference evidence="3 4" key="1">
    <citation type="journal article" date="2020" name="Cell">
        <title>Large-Scale Comparative Analyses of Tick Genomes Elucidate Their Genetic Diversity and Vector Capacities.</title>
        <authorList>
            <consortium name="Tick Genome and Microbiome Consortium (TIGMIC)"/>
            <person name="Jia N."/>
            <person name="Wang J."/>
            <person name="Shi W."/>
            <person name="Du L."/>
            <person name="Sun Y."/>
            <person name="Zhan W."/>
            <person name="Jiang J.F."/>
            <person name="Wang Q."/>
            <person name="Zhang B."/>
            <person name="Ji P."/>
            <person name="Bell-Sakyi L."/>
            <person name="Cui X.M."/>
            <person name="Yuan T.T."/>
            <person name="Jiang B.G."/>
            <person name="Yang W.F."/>
            <person name="Lam T.T."/>
            <person name="Chang Q.C."/>
            <person name="Ding S.J."/>
            <person name="Wang X.J."/>
            <person name="Zhu J.G."/>
            <person name="Ruan X.D."/>
            <person name="Zhao L."/>
            <person name="Wei J.T."/>
            <person name="Ye R.Z."/>
            <person name="Que T.C."/>
            <person name="Du C.H."/>
            <person name="Zhou Y.H."/>
            <person name="Cheng J.X."/>
            <person name="Dai P.F."/>
            <person name="Guo W.B."/>
            <person name="Han X.H."/>
            <person name="Huang E.J."/>
            <person name="Li L.F."/>
            <person name="Wei W."/>
            <person name="Gao Y.C."/>
            <person name="Liu J.Z."/>
            <person name="Shao H.Z."/>
            <person name="Wang X."/>
            <person name="Wang C.C."/>
            <person name="Yang T.C."/>
            <person name="Huo Q.B."/>
            <person name="Li W."/>
            <person name="Chen H.Y."/>
            <person name="Chen S.E."/>
            <person name="Zhou L.G."/>
            <person name="Ni X.B."/>
            <person name="Tian J.H."/>
            <person name="Sheng Y."/>
            <person name="Liu T."/>
            <person name="Pan Y.S."/>
            <person name="Xia L.Y."/>
            <person name="Li J."/>
            <person name="Zhao F."/>
            <person name="Cao W.C."/>
        </authorList>
    </citation>
    <scope>NUCLEOTIDE SEQUENCE [LARGE SCALE GENOMIC DNA]</scope>
    <source>
        <strain evidence="3">HaeL-2018</strain>
    </source>
</reference>
<sequence>MGRGGLDTSASSKSPDVVLKLNLDTSLDNFDLFHKSVLPYQVSKVSPQASPRIVIGGPASPTSAPGKDVEHDDWLAHSIEQVCRKTLYKNVQPAVRRTSLMSARRSFRKSPRSTSSYPPRLLAPTSLRRLATPATPNNKSAAKKDNLKTPENAKIPPKTPKTSTPKSASSFMKRCRRGSSFRLLRSSERRNVRFASTEDLTAEERDTPKNHAGRLLESAKREQDSLEVSSDSRAKAEEALESIYATVSPIVPTPLRDVCRKLPFADEDVKTPVRRQSGDETPECSFVNPAALPENSPLGHYLQWIVEQSGLSSVPSVQEWLKSVRLSVENECLSALQSKSLTKDPALAAVLAVGDAHDAITCLQDRVDSIMATVTHVTRRLEQGHWLKFCSSTPGLSSEVNDLLRDYKPVIHGSSPYSRKVESHLYRVLQSLREIGARPNRKPAGPAEMESIKSLMADVKNTVQTLSNSLILKDLEKIVKLSQENRTLSCARRAVAAISSLGETGPDMCDLITRIGGIGAVVAIAQDPNLLQLKCAAVRALTIVCCHSVAIRQLEQHGGIELIRDTLRDAEATQQEKCEAVGLLAQITAPWVDCTGATLKRMTENMDSLVSSLTEMIARANSGDVFLLSAAALANLSFLDRVALECIYKHKSVRAVMLAARQKDLAGSIFAKDQVATILANASAGKYCHADIVESGALTQLVCYLQVRPSSLQSSGEVDACERVLQKSAIALARLCSCPSTAGMVLQMQGVQRLVRLCKEPKERNSSNSVLVACLAALRKIAASSGNRDLKDLGATELVRNELWDSFQQYSIAHESYV</sequence>
<dbReference type="SMART" id="SM00185">
    <property type="entry name" value="ARM"/>
    <property type="match status" value="3"/>
</dbReference>
<dbReference type="SUPFAM" id="SSF48371">
    <property type="entry name" value="ARM repeat"/>
    <property type="match status" value="1"/>
</dbReference>
<dbReference type="VEuPathDB" id="VectorBase:HLOH_065166"/>
<feature type="region of interest" description="Disordered" evidence="1">
    <location>
        <begin position="99"/>
        <end position="172"/>
    </location>
</feature>
<comment type="caution">
    <text evidence="3">The sequence shown here is derived from an EMBL/GenBank/DDBJ whole genome shotgun (WGS) entry which is preliminary data.</text>
</comment>
<organism evidence="3 4">
    <name type="scientific">Haemaphysalis longicornis</name>
    <name type="common">Bush tick</name>
    <dbReference type="NCBI Taxonomy" id="44386"/>
    <lineage>
        <taxon>Eukaryota</taxon>
        <taxon>Metazoa</taxon>
        <taxon>Ecdysozoa</taxon>
        <taxon>Arthropoda</taxon>
        <taxon>Chelicerata</taxon>
        <taxon>Arachnida</taxon>
        <taxon>Acari</taxon>
        <taxon>Parasitiformes</taxon>
        <taxon>Ixodida</taxon>
        <taxon>Ixodoidea</taxon>
        <taxon>Ixodidae</taxon>
        <taxon>Haemaphysalinae</taxon>
        <taxon>Haemaphysalis</taxon>
    </lineage>
</organism>
<dbReference type="GO" id="GO:0008356">
    <property type="term" value="P:asymmetric cell division"/>
    <property type="evidence" value="ECO:0007669"/>
    <property type="project" value="InterPro"/>
</dbReference>
<feature type="region of interest" description="Disordered" evidence="1">
    <location>
        <begin position="195"/>
        <end position="231"/>
    </location>
</feature>
<proteinExistence type="predicted"/>
<gene>
    <name evidence="3" type="ORF">HPB48_016108</name>
</gene>
<dbReference type="InterPro" id="IPR016024">
    <property type="entry name" value="ARM-type_fold"/>
</dbReference>
<accession>A0A9J6H0U9</accession>
<dbReference type="Pfam" id="PF19427">
    <property type="entry name" value="Insc_C"/>
    <property type="match status" value="1"/>
</dbReference>
<dbReference type="Proteomes" id="UP000821853">
    <property type="component" value="Chromosome 8"/>
</dbReference>
<dbReference type="InterPro" id="IPR038205">
    <property type="entry name" value="INSC_LBD_sf"/>
</dbReference>
<evidence type="ECO:0000256" key="1">
    <source>
        <dbReference type="SAM" id="MobiDB-lite"/>
    </source>
</evidence>
<dbReference type="InterPro" id="IPR039921">
    <property type="entry name" value="Inscuteable"/>
</dbReference>
<dbReference type="EMBL" id="JABSTR010000010">
    <property type="protein sequence ID" value="KAH9380332.1"/>
    <property type="molecule type" value="Genomic_DNA"/>
</dbReference>
<dbReference type="Gene3D" id="1.25.10.10">
    <property type="entry name" value="Leucine-rich Repeat Variant"/>
    <property type="match status" value="1"/>
</dbReference>
<dbReference type="InterPro" id="IPR011989">
    <property type="entry name" value="ARM-like"/>
</dbReference>
<dbReference type="GO" id="GO:0045176">
    <property type="term" value="P:apical protein localization"/>
    <property type="evidence" value="ECO:0007669"/>
    <property type="project" value="TreeGrafter"/>
</dbReference>
<dbReference type="Gene3D" id="6.20.200.10">
    <property type="entry name" value="Inscuteable LGN-binding domain"/>
    <property type="match status" value="1"/>
</dbReference>
<dbReference type="GO" id="GO:0045179">
    <property type="term" value="C:apical cortex"/>
    <property type="evidence" value="ECO:0007669"/>
    <property type="project" value="TreeGrafter"/>
</dbReference>
<dbReference type="GO" id="GO:0008093">
    <property type="term" value="F:cytoskeletal anchor activity"/>
    <property type="evidence" value="ECO:0007669"/>
    <property type="project" value="TreeGrafter"/>
</dbReference>
<feature type="compositionally biased region" description="Low complexity" evidence="1">
    <location>
        <begin position="153"/>
        <end position="170"/>
    </location>
</feature>
<dbReference type="GO" id="GO:0000132">
    <property type="term" value="P:establishment of mitotic spindle orientation"/>
    <property type="evidence" value="ECO:0007669"/>
    <property type="project" value="TreeGrafter"/>
</dbReference>
<name>A0A9J6H0U9_HAELO</name>
<dbReference type="OMA" id="YMCRLFI"/>
<dbReference type="PANTHER" id="PTHR21386">
    <property type="entry name" value="INSCUTEABLE"/>
    <property type="match status" value="1"/>
</dbReference>
<feature type="domain" description="Protein inscuteable homologue C-terminal" evidence="2">
    <location>
        <begin position="371"/>
        <end position="818"/>
    </location>
</feature>
<dbReference type="OrthoDB" id="5796379at2759"/>
<dbReference type="InterPro" id="IPR000225">
    <property type="entry name" value="Armadillo"/>
</dbReference>
<dbReference type="AlphaFoldDB" id="A0A9J6H0U9"/>
<protein>
    <recommendedName>
        <fullName evidence="2">Protein inscuteable homologue C-terminal domain-containing protein</fullName>
    </recommendedName>
</protein>
<evidence type="ECO:0000313" key="3">
    <source>
        <dbReference type="EMBL" id="KAH9380332.1"/>
    </source>
</evidence>
<dbReference type="GO" id="GO:0009786">
    <property type="term" value="P:regulation of asymmetric cell division"/>
    <property type="evidence" value="ECO:0007669"/>
    <property type="project" value="TreeGrafter"/>
</dbReference>
<dbReference type="PANTHER" id="PTHR21386:SF0">
    <property type="entry name" value="PROTEIN INSCUTEABLE HOMOLOG"/>
    <property type="match status" value="1"/>
</dbReference>
<evidence type="ECO:0000313" key="4">
    <source>
        <dbReference type="Proteomes" id="UP000821853"/>
    </source>
</evidence>
<dbReference type="InterPro" id="IPR045789">
    <property type="entry name" value="Insc_C"/>
</dbReference>
<feature type="compositionally biased region" description="Basic and acidic residues" evidence="1">
    <location>
        <begin position="217"/>
        <end position="231"/>
    </location>
</feature>
<evidence type="ECO:0000259" key="2">
    <source>
        <dbReference type="Pfam" id="PF19427"/>
    </source>
</evidence>
<dbReference type="CDD" id="cd21966">
    <property type="entry name" value="INSC_LBD"/>
    <property type="match status" value="1"/>
</dbReference>
<keyword evidence="4" id="KW-1185">Reference proteome</keyword>